<dbReference type="InterPro" id="IPR046342">
    <property type="entry name" value="CBS_dom_sf"/>
</dbReference>
<evidence type="ECO:0000256" key="7">
    <source>
        <dbReference type="ARBA" id="ARBA00023122"/>
    </source>
</evidence>
<evidence type="ECO:0000256" key="10">
    <source>
        <dbReference type="PROSITE-ProRule" id="PRU01193"/>
    </source>
</evidence>
<dbReference type="Gene3D" id="3.30.465.10">
    <property type="match status" value="1"/>
</dbReference>
<evidence type="ECO:0000256" key="12">
    <source>
        <dbReference type="SAM" id="Phobius"/>
    </source>
</evidence>
<dbReference type="GO" id="GO:0050660">
    <property type="term" value="F:flavin adenine dinucleotide binding"/>
    <property type="evidence" value="ECO:0007669"/>
    <property type="project" value="InterPro"/>
</dbReference>
<keyword evidence="8 10" id="KW-0472">Membrane</keyword>
<evidence type="ECO:0000259" key="13">
    <source>
        <dbReference type="PROSITE" id="PS51371"/>
    </source>
</evidence>
<feature type="transmembrane region" description="Helical" evidence="12">
    <location>
        <begin position="92"/>
        <end position="111"/>
    </location>
</feature>
<comment type="subcellular location">
    <subcellularLocation>
        <location evidence="1">Cell membrane</location>
        <topology evidence="1">Multi-pass membrane protein</topology>
    </subcellularLocation>
</comment>
<dbReference type="FunFam" id="3.10.580.10:FF:000002">
    <property type="entry name" value="Magnesium/cobalt efflux protein CorC"/>
    <property type="match status" value="1"/>
</dbReference>
<keyword evidence="4 10" id="KW-0812">Transmembrane</keyword>
<dbReference type="PROSITE" id="PS51846">
    <property type="entry name" value="CNNM"/>
    <property type="match status" value="1"/>
</dbReference>
<feature type="compositionally biased region" description="Pro residues" evidence="11">
    <location>
        <begin position="431"/>
        <end position="452"/>
    </location>
</feature>
<evidence type="ECO:0000256" key="4">
    <source>
        <dbReference type="ARBA" id="ARBA00022692"/>
    </source>
</evidence>
<evidence type="ECO:0000256" key="5">
    <source>
        <dbReference type="ARBA" id="ARBA00022737"/>
    </source>
</evidence>
<feature type="domain" description="CBS" evidence="13">
    <location>
        <begin position="274"/>
        <end position="331"/>
    </location>
</feature>
<evidence type="ECO:0000313" key="15">
    <source>
        <dbReference type="EMBL" id="AXI77500.1"/>
    </source>
</evidence>
<evidence type="ECO:0000259" key="14">
    <source>
        <dbReference type="PROSITE" id="PS51846"/>
    </source>
</evidence>
<dbReference type="OrthoDB" id="110231at2"/>
<keyword evidence="3" id="KW-1003">Cell membrane</keyword>
<dbReference type="SUPFAM" id="SSF54631">
    <property type="entry name" value="CBS-domain pair"/>
    <property type="match status" value="1"/>
</dbReference>
<dbReference type="InterPro" id="IPR036318">
    <property type="entry name" value="FAD-bd_PCMH-like_sf"/>
</dbReference>
<evidence type="ECO:0000256" key="1">
    <source>
        <dbReference type="ARBA" id="ARBA00004651"/>
    </source>
</evidence>
<evidence type="ECO:0000256" key="3">
    <source>
        <dbReference type="ARBA" id="ARBA00022475"/>
    </source>
</evidence>
<dbReference type="InterPro" id="IPR016169">
    <property type="entry name" value="FAD-bd_PCMH_sub2"/>
</dbReference>
<keyword evidence="16" id="KW-1185">Reference proteome</keyword>
<dbReference type="CDD" id="cd04590">
    <property type="entry name" value="CBS_pair_CorC_HlyC_assoc"/>
    <property type="match status" value="1"/>
</dbReference>
<dbReference type="Proteomes" id="UP000249340">
    <property type="component" value="Chromosome"/>
</dbReference>
<dbReference type="EMBL" id="CP031264">
    <property type="protein sequence ID" value="AXI77500.1"/>
    <property type="molecule type" value="Genomic_DNA"/>
</dbReference>
<evidence type="ECO:0000256" key="2">
    <source>
        <dbReference type="ARBA" id="ARBA00006337"/>
    </source>
</evidence>
<name>A0A345SUU5_9ACTN</name>
<dbReference type="SUPFAM" id="SSF56176">
    <property type="entry name" value="FAD-binding/transporter-associated domain-like"/>
    <property type="match status" value="1"/>
</dbReference>
<keyword evidence="7 9" id="KW-0129">CBS domain</keyword>
<dbReference type="InterPro" id="IPR044751">
    <property type="entry name" value="Ion_transp-like_CBS"/>
</dbReference>
<gene>
    <name evidence="15" type="ORF">C7M71_008640</name>
</gene>
<feature type="transmembrane region" description="Helical" evidence="12">
    <location>
        <begin position="61"/>
        <end position="85"/>
    </location>
</feature>
<organism evidence="15 16">
    <name type="scientific">Peterkaempfera bronchialis</name>
    <dbReference type="NCBI Taxonomy" id="2126346"/>
    <lineage>
        <taxon>Bacteria</taxon>
        <taxon>Bacillati</taxon>
        <taxon>Actinomycetota</taxon>
        <taxon>Actinomycetes</taxon>
        <taxon>Kitasatosporales</taxon>
        <taxon>Streptomycetaceae</taxon>
        <taxon>Peterkaempfera</taxon>
    </lineage>
</organism>
<keyword evidence="6 10" id="KW-1133">Transmembrane helix</keyword>
<feature type="domain" description="CBS" evidence="13">
    <location>
        <begin position="207"/>
        <end position="267"/>
    </location>
</feature>
<dbReference type="Pfam" id="PF03471">
    <property type="entry name" value="CorC_HlyC"/>
    <property type="match status" value="1"/>
</dbReference>
<feature type="domain" description="CNNM transmembrane" evidence="14">
    <location>
        <begin position="1"/>
        <end position="188"/>
    </location>
</feature>
<dbReference type="InterPro" id="IPR000644">
    <property type="entry name" value="CBS_dom"/>
</dbReference>
<evidence type="ECO:0000256" key="11">
    <source>
        <dbReference type="SAM" id="MobiDB-lite"/>
    </source>
</evidence>
<accession>A0A345SUU5</accession>
<dbReference type="Pfam" id="PF00571">
    <property type="entry name" value="CBS"/>
    <property type="match status" value="2"/>
</dbReference>
<dbReference type="InterPro" id="IPR005170">
    <property type="entry name" value="Transptr-assoc_dom"/>
</dbReference>
<dbReference type="Gene3D" id="3.10.580.10">
    <property type="entry name" value="CBS-domain"/>
    <property type="match status" value="1"/>
</dbReference>
<dbReference type="Pfam" id="PF01595">
    <property type="entry name" value="CNNM"/>
    <property type="match status" value="1"/>
</dbReference>
<dbReference type="GO" id="GO:0005886">
    <property type="term" value="C:plasma membrane"/>
    <property type="evidence" value="ECO:0007669"/>
    <property type="project" value="UniProtKB-SubCell"/>
</dbReference>
<proteinExistence type="inferred from homology"/>
<dbReference type="InterPro" id="IPR002550">
    <property type="entry name" value="CNNM"/>
</dbReference>
<feature type="region of interest" description="Disordered" evidence="11">
    <location>
        <begin position="416"/>
        <end position="452"/>
    </location>
</feature>
<dbReference type="PROSITE" id="PS51371">
    <property type="entry name" value="CBS"/>
    <property type="match status" value="2"/>
</dbReference>
<dbReference type="SMART" id="SM00116">
    <property type="entry name" value="CBS"/>
    <property type="match status" value="2"/>
</dbReference>
<evidence type="ECO:0000256" key="8">
    <source>
        <dbReference type="ARBA" id="ARBA00023136"/>
    </source>
</evidence>
<dbReference type="SMART" id="SM01091">
    <property type="entry name" value="CorC_HlyC"/>
    <property type="match status" value="1"/>
</dbReference>
<dbReference type="AlphaFoldDB" id="A0A345SUU5"/>
<evidence type="ECO:0000313" key="16">
    <source>
        <dbReference type="Proteomes" id="UP000249340"/>
    </source>
</evidence>
<protein>
    <submittedName>
        <fullName evidence="15">HlyC/CorC family transporter</fullName>
    </submittedName>
</protein>
<dbReference type="PANTHER" id="PTHR22777:SF32">
    <property type="entry name" value="UPF0053 INNER MEMBRANE PROTEIN YFJD"/>
    <property type="match status" value="1"/>
</dbReference>
<reference evidence="16" key="1">
    <citation type="submission" date="2018-07" db="EMBL/GenBank/DDBJ databases">
        <title>Streptacidiphilus bronchialis DSM 106435 chromosome.</title>
        <authorList>
            <person name="Batra D."/>
            <person name="Gulvik C.A."/>
        </authorList>
    </citation>
    <scope>NUCLEOTIDE SEQUENCE [LARGE SCALE GENOMIC DNA]</scope>
    <source>
        <strain evidence="16">DSM 106435</strain>
    </source>
</reference>
<evidence type="ECO:0000256" key="6">
    <source>
        <dbReference type="ARBA" id="ARBA00022989"/>
    </source>
</evidence>
<comment type="similarity">
    <text evidence="2">Belongs to the UPF0053 family.</text>
</comment>
<sequence>MGGNTTTFVIGAVLLVIVGWLAACAEAGISRVSRFRAEEAVRAGRRGSGRLLAMATDPIRYLNLATLIRVGSEMAAAVLVTVVCVRGFRSTWVAVLVAIGVMVLVSFVMVGVSPRTIGRQHPLYTATAASVVLLPLARVLGPIPRLLILLGNALTPGKGFREGPFASEAELRALVDLAEKDSLIEDEERRMVHSVFELGDTIVREVMVPRTDLVLIERHKTVRQTLTLALRSGFSRIPVVGENEDDVVGIVYLKDLVRRTHINRDAESEPVSSVMRPAVFVPDSKPAGDLLREMQQMRSHVAIVIDEYGGTAGLVTIEDILEEIVGEITDEYDRETPPVEELGDGSYRVTARLPVEDLGELFGLELVDEDVETVGGLLAKHLGRVPIPGASCEVPLPEDDALPIIALRLTAESSAGRRNRIGTVLTEPVPRHPAPTPPADTPIPPPTDPATD</sequence>
<evidence type="ECO:0000256" key="9">
    <source>
        <dbReference type="PROSITE-ProRule" id="PRU00703"/>
    </source>
</evidence>
<dbReference type="RefSeq" id="WP_114914262.1">
    <property type="nucleotide sequence ID" value="NZ_CP031264.1"/>
</dbReference>
<dbReference type="PANTHER" id="PTHR22777">
    <property type="entry name" value="HEMOLYSIN-RELATED"/>
    <property type="match status" value="1"/>
</dbReference>
<dbReference type="KEGG" id="stri:C7M71_008640"/>
<keyword evidence="5" id="KW-0677">Repeat</keyword>